<dbReference type="Pfam" id="PF03096">
    <property type="entry name" value="Ndr"/>
    <property type="match status" value="1"/>
</dbReference>
<dbReference type="PhylomeDB" id="T1JG56"/>
<comment type="similarity">
    <text evidence="1">Belongs to the NDRG family.</text>
</comment>
<dbReference type="eggNOG" id="KOG2931">
    <property type="taxonomic scope" value="Eukaryota"/>
</dbReference>
<dbReference type="SUPFAM" id="SSF53474">
    <property type="entry name" value="alpha/beta-Hydrolases"/>
    <property type="match status" value="1"/>
</dbReference>
<dbReference type="InterPro" id="IPR029058">
    <property type="entry name" value="AB_hydrolase_fold"/>
</dbReference>
<protein>
    <recommendedName>
        <fullName evidence="4">AB hydrolase-1 domain-containing protein</fullName>
    </recommendedName>
</protein>
<accession>T1JG56</accession>
<dbReference type="PANTHER" id="PTHR11034">
    <property type="entry name" value="N-MYC DOWNSTREAM REGULATED"/>
    <property type="match status" value="1"/>
</dbReference>
<keyword evidence="3" id="KW-1185">Reference proteome</keyword>
<reference evidence="2" key="2">
    <citation type="submission" date="2015-02" db="UniProtKB">
        <authorList>
            <consortium name="EnsemblMetazoa"/>
        </authorList>
    </citation>
    <scope>IDENTIFICATION</scope>
</reference>
<dbReference type="AlphaFoldDB" id="T1JG56"/>
<dbReference type="Gene3D" id="3.40.50.1820">
    <property type="entry name" value="alpha/beta hydrolase"/>
    <property type="match status" value="1"/>
</dbReference>
<dbReference type="STRING" id="126957.T1JG56"/>
<organism evidence="2 3">
    <name type="scientific">Strigamia maritima</name>
    <name type="common">European centipede</name>
    <name type="synonym">Geophilus maritimus</name>
    <dbReference type="NCBI Taxonomy" id="126957"/>
    <lineage>
        <taxon>Eukaryota</taxon>
        <taxon>Metazoa</taxon>
        <taxon>Ecdysozoa</taxon>
        <taxon>Arthropoda</taxon>
        <taxon>Myriapoda</taxon>
        <taxon>Chilopoda</taxon>
        <taxon>Pleurostigmophora</taxon>
        <taxon>Geophilomorpha</taxon>
        <taxon>Linotaeniidae</taxon>
        <taxon>Strigamia</taxon>
    </lineage>
</organism>
<evidence type="ECO:0008006" key="4">
    <source>
        <dbReference type="Google" id="ProtNLM"/>
    </source>
</evidence>
<name>T1JG56_STRMM</name>
<dbReference type="OMA" id="STTAYIM"/>
<sequence length="383" mass="42350">IGLSPTQQQHHGSNSHRSSRIALFVYGLSNKKMSEEDCSNSVEEKKYTVTTERCGTINFYVQGDLDQAQKKAVFLTVHDLGSNHTVFHHFIDHPSMAEMKVRSVFIHVDVPGQGDHAPNFPEDYEFPTMQTIAEDLVEILDHLKVSLVVGLGDGAGANILARFGMAHPTRCLGLVLVHATATTAGVMEHFKDKIVSWKLGNIGMNPTAEQYLVFHKFGGQLESAENKEKLIQEYTNKLKTNINPRNLRRYVHAFQNRSDISGLLEKKLKVETLLVTGSNASHQSTVHAMIGKMDKGHSSLLKIDGVGDVVTEAPDKFAQSLLLFCKGLGLLTSLTMPGVGHRMSGGDADALRLGQRRRTISMEEYDKPNIRRLSITAMQAPPK</sequence>
<evidence type="ECO:0000313" key="3">
    <source>
        <dbReference type="Proteomes" id="UP000014500"/>
    </source>
</evidence>
<reference evidence="3" key="1">
    <citation type="submission" date="2011-05" db="EMBL/GenBank/DDBJ databases">
        <authorList>
            <person name="Richards S.R."/>
            <person name="Qu J."/>
            <person name="Jiang H."/>
            <person name="Jhangiani S.N."/>
            <person name="Agravi P."/>
            <person name="Goodspeed R."/>
            <person name="Gross S."/>
            <person name="Mandapat C."/>
            <person name="Jackson L."/>
            <person name="Mathew T."/>
            <person name="Pu L."/>
            <person name="Thornton R."/>
            <person name="Saada N."/>
            <person name="Wilczek-Boney K.B."/>
            <person name="Lee S."/>
            <person name="Kovar C."/>
            <person name="Wu Y."/>
            <person name="Scherer S.E."/>
            <person name="Worley K.C."/>
            <person name="Muzny D.M."/>
            <person name="Gibbs R."/>
        </authorList>
    </citation>
    <scope>NUCLEOTIDE SEQUENCE</scope>
    <source>
        <strain evidence="3">Brora</strain>
    </source>
</reference>
<dbReference type="EnsemblMetazoa" id="SMAR012825-RA">
    <property type="protein sequence ID" value="SMAR012825-PA"/>
    <property type="gene ID" value="SMAR012825"/>
</dbReference>
<dbReference type="Proteomes" id="UP000014500">
    <property type="component" value="Unassembled WGS sequence"/>
</dbReference>
<dbReference type="EMBL" id="JH432192">
    <property type="status" value="NOT_ANNOTATED_CDS"/>
    <property type="molecule type" value="Genomic_DNA"/>
</dbReference>
<proteinExistence type="inferred from homology"/>
<dbReference type="HOGENOM" id="CLU_035361_5_0_1"/>
<dbReference type="InterPro" id="IPR004142">
    <property type="entry name" value="NDRG"/>
</dbReference>
<evidence type="ECO:0000313" key="2">
    <source>
        <dbReference type="EnsemblMetazoa" id="SMAR012825-PA"/>
    </source>
</evidence>
<evidence type="ECO:0000256" key="1">
    <source>
        <dbReference type="ARBA" id="ARBA00005598"/>
    </source>
</evidence>